<reference evidence="2" key="1">
    <citation type="submission" date="2022-11" db="UniProtKB">
        <authorList>
            <consortium name="WormBaseParasite"/>
        </authorList>
    </citation>
    <scope>IDENTIFICATION</scope>
</reference>
<dbReference type="WBParaSite" id="JU765_v2.g2396.t3">
    <property type="protein sequence ID" value="JU765_v2.g2396.t3"/>
    <property type="gene ID" value="JU765_v2.g2396"/>
</dbReference>
<evidence type="ECO:0000313" key="2">
    <source>
        <dbReference type="WBParaSite" id="JU765_v2.g2396.t3"/>
    </source>
</evidence>
<proteinExistence type="predicted"/>
<name>A0AC34R185_9BILA</name>
<protein>
    <submittedName>
        <fullName evidence="2">Natural killer-tumor recognition protein</fullName>
    </submittedName>
</protein>
<accession>A0AC34R185</accession>
<dbReference type="Proteomes" id="UP000887576">
    <property type="component" value="Unplaced"/>
</dbReference>
<sequence length="392" mass="42917">MGNIPGVPESQQNEKKKESKVAVKQSQTSVQQQKSDNTDPQKKATSSSDNDQRKVDEKKLKKKKKSKRKRRKKSKHTRGTQETREQTVEEKKPSNSSGSDPKYVEKQNKKQQQPEAVPAPDAITDPGSDVISAPGSVPEHSTPAAPSTATAANTAAAPGAEKPAEKKTNSGSPVNQPKKASVPKKAASPKNKKKDKLADDSTEFERVKVKARPARQRKNSQQTATKNLQRMMNKGEAKDEKSLQLKSFEDNEDDSANKQKKDAPASDSGCLSALVDQNMPKKAASPKNKKKDKLADDSTEFERVKVKARPARQRKNSQQTATKNLQRMMNKGEAKDEKSLQLKSFEDNEDDSANKQKKDAPASDSGCLSALGDQNTETNTKTEDVPAKTGSK</sequence>
<organism evidence="1 2">
    <name type="scientific">Panagrolaimus sp. JU765</name>
    <dbReference type="NCBI Taxonomy" id="591449"/>
    <lineage>
        <taxon>Eukaryota</taxon>
        <taxon>Metazoa</taxon>
        <taxon>Ecdysozoa</taxon>
        <taxon>Nematoda</taxon>
        <taxon>Chromadorea</taxon>
        <taxon>Rhabditida</taxon>
        <taxon>Tylenchina</taxon>
        <taxon>Panagrolaimomorpha</taxon>
        <taxon>Panagrolaimoidea</taxon>
        <taxon>Panagrolaimidae</taxon>
        <taxon>Panagrolaimus</taxon>
    </lineage>
</organism>
<evidence type="ECO:0000313" key="1">
    <source>
        <dbReference type="Proteomes" id="UP000887576"/>
    </source>
</evidence>